<dbReference type="GO" id="GO:0052914">
    <property type="term" value="F:16S rRNA (guanine(1207)-N(2))-methyltransferase activity"/>
    <property type="evidence" value="ECO:0007669"/>
    <property type="project" value="UniProtKB-EC"/>
</dbReference>
<dbReference type="PANTHER" id="PTHR47816">
    <property type="entry name" value="RIBOSOMAL RNA SMALL SUBUNIT METHYLTRANSFERASE C"/>
    <property type="match status" value="1"/>
</dbReference>
<dbReference type="EC" id="2.1.1.172" evidence="4"/>
<proteinExistence type="predicted"/>
<comment type="caution">
    <text evidence="4">The sequence shown here is derived from an EMBL/GenBank/DDBJ whole genome shotgun (WGS) entry which is preliminary data.</text>
</comment>
<dbReference type="EMBL" id="JAFBCV010000018">
    <property type="protein sequence ID" value="MBM7840912.1"/>
    <property type="molecule type" value="Genomic_DNA"/>
</dbReference>
<dbReference type="SUPFAM" id="SSF53335">
    <property type="entry name" value="S-adenosyl-L-methionine-dependent methyltransferases"/>
    <property type="match status" value="1"/>
</dbReference>
<keyword evidence="5" id="KW-1185">Reference proteome</keyword>
<dbReference type="PANTHER" id="PTHR47816:SF4">
    <property type="entry name" value="RIBOSOMAL RNA SMALL SUBUNIT METHYLTRANSFERASE C"/>
    <property type="match status" value="1"/>
</dbReference>
<keyword evidence="2 4" id="KW-0808">Transferase</keyword>
<evidence type="ECO:0000256" key="1">
    <source>
        <dbReference type="ARBA" id="ARBA00022603"/>
    </source>
</evidence>
<accession>A0ABS2T385</accession>
<gene>
    <name evidence="4" type="ORF">JOC54_004205</name>
</gene>
<evidence type="ECO:0000313" key="4">
    <source>
        <dbReference type="EMBL" id="MBM7840912.1"/>
    </source>
</evidence>
<keyword evidence="1 4" id="KW-0489">Methyltransferase</keyword>
<dbReference type="CDD" id="cd02440">
    <property type="entry name" value="AdoMet_MTases"/>
    <property type="match status" value="1"/>
</dbReference>
<reference evidence="4" key="1">
    <citation type="submission" date="2021-01" db="EMBL/GenBank/DDBJ databases">
        <title>Genomic Encyclopedia of Type Strains, Phase IV (KMG-IV): sequencing the most valuable type-strain genomes for metagenomic binning, comparative biology and taxonomic classification.</title>
        <authorList>
            <person name="Goeker M."/>
        </authorList>
    </citation>
    <scope>NUCLEOTIDE SEQUENCE</scope>
    <source>
        <strain evidence="4">DSM 21943</strain>
    </source>
</reference>
<dbReference type="Pfam" id="PF05175">
    <property type="entry name" value="MTS"/>
    <property type="match status" value="1"/>
</dbReference>
<dbReference type="Proteomes" id="UP001179280">
    <property type="component" value="Unassembled WGS sequence"/>
</dbReference>
<dbReference type="Gene3D" id="3.40.50.150">
    <property type="entry name" value="Vaccinia Virus protein VP39"/>
    <property type="match status" value="1"/>
</dbReference>
<feature type="domain" description="Methyltransferase small" evidence="3">
    <location>
        <begin position="29"/>
        <end position="199"/>
    </location>
</feature>
<evidence type="ECO:0000313" key="5">
    <source>
        <dbReference type="Proteomes" id="UP001179280"/>
    </source>
</evidence>
<dbReference type="InterPro" id="IPR007848">
    <property type="entry name" value="Small_mtfrase_dom"/>
</dbReference>
<dbReference type="InterPro" id="IPR046977">
    <property type="entry name" value="RsmC/RlmG"/>
</dbReference>
<name>A0ABS2T385_9BACI</name>
<organism evidence="4 5">
    <name type="scientific">Shouchella xiaoxiensis</name>
    <dbReference type="NCBI Taxonomy" id="766895"/>
    <lineage>
        <taxon>Bacteria</taxon>
        <taxon>Bacillati</taxon>
        <taxon>Bacillota</taxon>
        <taxon>Bacilli</taxon>
        <taxon>Bacillales</taxon>
        <taxon>Bacillaceae</taxon>
        <taxon>Shouchella</taxon>
    </lineage>
</organism>
<evidence type="ECO:0000259" key="3">
    <source>
        <dbReference type="Pfam" id="PF05175"/>
    </source>
</evidence>
<evidence type="ECO:0000256" key="2">
    <source>
        <dbReference type="ARBA" id="ARBA00022679"/>
    </source>
</evidence>
<protein>
    <submittedName>
        <fullName evidence="4">16S rRNA (Guanine1207-N2)-methyltransferase</fullName>
        <ecNumber evidence="4">2.1.1.172</ecNumber>
    </submittedName>
</protein>
<sequence>MSDHYYTNKPTSESDERTWAYQLKGERFSFITDRGVFSKNEVDFGSKLLIESIDLPKVQGAILDVGCGYGPIGLALGKTNPERKVVMIDVNERACELAEKNAQKNGVENAEVRFMETGMLELNEQELFAMVVTNPPIRAGKSVVHGIYESAYKHLLSKGILFVVIQKKQGAPSTRQKLEELFGVANVELIEKNKGYFIFSAQKN</sequence>
<dbReference type="InterPro" id="IPR029063">
    <property type="entry name" value="SAM-dependent_MTases_sf"/>
</dbReference>